<gene>
    <name evidence="3" type="ORF">CC78DRAFT_594915</name>
</gene>
<organism evidence="3 4">
    <name type="scientific">Lojkania enalia</name>
    <dbReference type="NCBI Taxonomy" id="147567"/>
    <lineage>
        <taxon>Eukaryota</taxon>
        <taxon>Fungi</taxon>
        <taxon>Dikarya</taxon>
        <taxon>Ascomycota</taxon>
        <taxon>Pezizomycotina</taxon>
        <taxon>Dothideomycetes</taxon>
        <taxon>Pleosporomycetidae</taxon>
        <taxon>Pleosporales</taxon>
        <taxon>Pleosporales incertae sedis</taxon>
        <taxon>Lojkania</taxon>
    </lineage>
</organism>
<sequence length="646" mass="68627">MAPVSLLFLFLCLTHSVVPASVPLSRSGWTATADSFNPGNEPMKALDGAADSFWHSAYKGTLDLLPNYIVIDMKSIYVVNGLSYQPRPPPNGNGRIGQHKIELSIDGLNWGEPVALGTYLNDARTKKTSFVARQARYVRLTALTEAQSATNQWTSAAEINVTTPPAFIAPQPSKGLWINTIDFPIVPAAAAMLPNGKVLLWSAWKLDDYGGANGYTQTIIYDPATGASTPRTVTNTQHDMFCPGISLAFDGRIIVTGGSNAAKTSIYDPSTDSWIAGPDMKVTRGYQATVTGSDGRIFNIGGSWSGGEGGKNGEIWNPITNSWSLIQNALVSPMLTADREGVYRSDNHGWLFGWKNQTVFQAGPSKAMNWYDTVGNGMTTGAGNRGDDGDAMNGNAVMYDANAGKILTAGGATNYKTDDARTNAYVITIGNPNDFPTVIKTASMSYARGFANGVALPDGTVFITGGQSHVEPFTDTTAALTPELWNPDTGTWSQMNPQSIPRTYHSVALLLPDATVLNAGGGLCGNCATNHWDAEIFVPPYLLNSDGTRRTRPSITNVASNIPIGSTLTITTSGPVSKFSLVRLGTATHAINTDQRRIPLTTSGSGTSYTVTIPGDPGIAVPGNWLLFTINSAGTPSIAKIIMLTP</sequence>
<dbReference type="Gene3D" id="2.130.10.80">
    <property type="entry name" value="Galactose oxidase/kelch, beta-propeller"/>
    <property type="match status" value="1"/>
</dbReference>
<dbReference type="InterPro" id="IPR000421">
    <property type="entry name" value="FA58C"/>
</dbReference>
<dbReference type="SUPFAM" id="SSF81296">
    <property type="entry name" value="E set domains"/>
    <property type="match status" value="1"/>
</dbReference>
<evidence type="ECO:0000313" key="3">
    <source>
        <dbReference type="EMBL" id="KAF2258474.1"/>
    </source>
</evidence>
<dbReference type="PROSITE" id="PS50022">
    <property type="entry name" value="FA58C_3"/>
    <property type="match status" value="1"/>
</dbReference>
<dbReference type="OrthoDB" id="2019572at2759"/>
<dbReference type="Proteomes" id="UP000800093">
    <property type="component" value="Unassembled WGS sequence"/>
</dbReference>
<dbReference type="SUPFAM" id="SSF50965">
    <property type="entry name" value="Galactose oxidase, central domain"/>
    <property type="match status" value="1"/>
</dbReference>
<dbReference type="AlphaFoldDB" id="A0A9P4JWJ1"/>
<evidence type="ECO:0000259" key="2">
    <source>
        <dbReference type="PROSITE" id="PS50022"/>
    </source>
</evidence>
<dbReference type="PANTHER" id="PTHR32208:SF68">
    <property type="entry name" value="GALACTOSE OXIDASE"/>
    <property type="match status" value="1"/>
</dbReference>
<dbReference type="InterPro" id="IPR014756">
    <property type="entry name" value="Ig_E-set"/>
</dbReference>
<dbReference type="InterPro" id="IPR015202">
    <property type="entry name" value="GO-like_E_set"/>
</dbReference>
<feature type="chain" id="PRO_5040369781" evidence="1">
    <location>
        <begin position="20"/>
        <end position="646"/>
    </location>
</feature>
<dbReference type="Pfam" id="PF09118">
    <property type="entry name" value="GO-like_E_set"/>
    <property type="match status" value="1"/>
</dbReference>
<dbReference type="InterPro" id="IPR006652">
    <property type="entry name" value="Kelch_1"/>
</dbReference>
<dbReference type="InterPro" id="IPR013783">
    <property type="entry name" value="Ig-like_fold"/>
</dbReference>
<name>A0A9P4JWJ1_9PLEO</name>
<dbReference type="InterPro" id="IPR008979">
    <property type="entry name" value="Galactose-bd-like_sf"/>
</dbReference>
<protein>
    <submittedName>
        <fullName evidence="3">Galactose oxidase</fullName>
    </submittedName>
</protein>
<comment type="caution">
    <text evidence="3">The sequence shown here is derived from an EMBL/GenBank/DDBJ whole genome shotgun (WGS) entry which is preliminary data.</text>
</comment>
<accession>A0A9P4JWJ1</accession>
<dbReference type="InterPro" id="IPR011043">
    <property type="entry name" value="Gal_Oxase/kelch_b-propeller"/>
</dbReference>
<keyword evidence="1" id="KW-0732">Signal</keyword>
<dbReference type="Gene3D" id="2.60.120.260">
    <property type="entry name" value="Galactose-binding domain-like"/>
    <property type="match status" value="1"/>
</dbReference>
<dbReference type="EMBL" id="ML986760">
    <property type="protein sequence ID" value="KAF2258474.1"/>
    <property type="molecule type" value="Genomic_DNA"/>
</dbReference>
<dbReference type="CDD" id="cd02851">
    <property type="entry name" value="E_set_GO_C"/>
    <property type="match status" value="1"/>
</dbReference>
<keyword evidence="4" id="KW-1185">Reference proteome</keyword>
<dbReference type="Pfam" id="PF00754">
    <property type="entry name" value="F5_F8_type_C"/>
    <property type="match status" value="1"/>
</dbReference>
<evidence type="ECO:0000313" key="4">
    <source>
        <dbReference type="Proteomes" id="UP000800093"/>
    </source>
</evidence>
<dbReference type="SMART" id="SM00612">
    <property type="entry name" value="Kelch"/>
    <property type="match status" value="2"/>
</dbReference>
<feature type="signal peptide" evidence="1">
    <location>
        <begin position="1"/>
        <end position="19"/>
    </location>
</feature>
<proteinExistence type="predicted"/>
<dbReference type="SUPFAM" id="SSF49785">
    <property type="entry name" value="Galactose-binding domain-like"/>
    <property type="match status" value="1"/>
</dbReference>
<dbReference type="PANTHER" id="PTHR32208">
    <property type="entry name" value="SECRETED PROTEIN-RELATED"/>
    <property type="match status" value="1"/>
</dbReference>
<dbReference type="Gene3D" id="2.60.40.10">
    <property type="entry name" value="Immunoglobulins"/>
    <property type="match status" value="1"/>
</dbReference>
<feature type="domain" description="F5/8 type C" evidence="2">
    <location>
        <begin position="12"/>
        <end position="164"/>
    </location>
</feature>
<dbReference type="InterPro" id="IPR037293">
    <property type="entry name" value="Gal_Oxidase_central_sf"/>
</dbReference>
<evidence type="ECO:0000256" key="1">
    <source>
        <dbReference type="SAM" id="SignalP"/>
    </source>
</evidence>
<reference evidence="4" key="1">
    <citation type="journal article" date="2020" name="Stud. Mycol.">
        <title>101 Dothideomycetes genomes: A test case for predicting lifestyles and emergence of pathogens.</title>
        <authorList>
            <person name="Haridas S."/>
            <person name="Albert R."/>
            <person name="Binder M."/>
            <person name="Bloem J."/>
            <person name="LaButti K."/>
            <person name="Salamov A."/>
            <person name="Andreopoulos B."/>
            <person name="Baker S."/>
            <person name="Barry K."/>
            <person name="Bills G."/>
            <person name="Bluhm B."/>
            <person name="Cannon C."/>
            <person name="Castanera R."/>
            <person name="Culley D."/>
            <person name="Daum C."/>
            <person name="Ezra D."/>
            <person name="Gonzalez J."/>
            <person name="Henrissat B."/>
            <person name="Kuo A."/>
            <person name="Liang C."/>
            <person name="Lipzen A."/>
            <person name="Lutzoni F."/>
            <person name="Magnuson J."/>
            <person name="Mondo S."/>
            <person name="Nolan M."/>
            <person name="Ohm R."/>
            <person name="Pangilinan J."/>
            <person name="Park H.-J."/>
            <person name="Ramirez L."/>
            <person name="Alfaro M."/>
            <person name="Sun H."/>
            <person name="Tritt A."/>
            <person name="Yoshinaga Y."/>
            <person name="Zwiers L.-H."/>
            <person name="Turgeon B."/>
            <person name="Goodwin S."/>
            <person name="Spatafora J."/>
            <person name="Crous P."/>
            <person name="Grigoriev I."/>
        </authorList>
    </citation>
    <scope>NUCLEOTIDE SEQUENCE [LARGE SCALE GENOMIC DNA]</scope>
    <source>
        <strain evidence="4">CBS 304.66</strain>
    </source>
</reference>